<comment type="caution">
    <text evidence="1">The sequence shown here is derived from an EMBL/GenBank/DDBJ whole genome shotgun (WGS) entry which is preliminary data.</text>
</comment>
<organism evidence="1 2">
    <name type="scientific">Datura stramonium</name>
    <name type="common">Jimsonweed</name>
    <name type="synonym">Common thornapple</name>
    <dbReference type="NCBI Taxonomy" id="4076"/>
    <lineage>
        <taxon>Eukaryota</taxon>
        <taxon>Viridiplantae</taxon>
        <taxon>Streptophyta</taxon>
        <taxon>Embryophyta</taxon>
        <taxon>Tracheophyta</taxon>
        <taxon>Spermatophyta</taxon>
        <taxon>Magnoliopsida</taxon>
        <taxon>eudicotyledons</taxon>
        <taxon>Gunneridae</taxon>
        <taxon>Pentapetalae</taxon>
        <taxon>asterids</taxon>
        <taxon>lamiids</taxon>
        <taxon>Solanales</taxon>
        <taxon>Solanaceae</taxon>
        <taxon>Solanoideae</taxon>
        <taxon>Datureae</taxon>
        <taxon>Datura</taxon>
    </lineage>
</organism>
<evidence type="ECO:0000313" key="1">
    <source>
        <dbReference type="EMBL" id="MCD7450717.1"/>
    </source>
</evidence>
<protein>
    <submittedName>
        <fullName evidence="1">Uncharacterized protein</fullName>
    </submittedName>
</protein>
<name>A0ABS8RV73_DATST</name>
<sequence length="102" mass="11380">MGTGGVSSDVPMEGRNEIIECNTSSGPSIPPLMAIFLSFSCEPVPNEIGEPCDGNVVGEKCRERRGGFLAGWWLMRRHWCSCNNMRSSNSKRWVFVRLLCKL</sequence>
<accession>A0ABS8RV73</accession>
<evidence type="ECO:0000313" key="2">
    <source>
        <dbReference type="Proteomes" id="UP000823775"/>
    </source>
</evidence>
<reference evidence="1 2" key="1">
    <citation type="journal article" date="2021" name="BMC Genomics">
        <title>Datura genome reveals duplications of psychoactive alkaloid biosynthetic genes and high mutation rate following tissue culture.</title>
        <authorList>
            <person name="Rajewski A."/>
            <person name="Carter-House D."/>
            <person name="Stajich J."/>
            <person name="Litt A."/>
        </authorList>
    </citation>
    <scope>NUCLEOTIDE SEQUENCE [LARGE SCALE GENOMIC DNA]</scope>
    <source>
        <strain evidence="1">AR-01</strain>
    </source>
</reference>
<keyword evidence="2" id="KW-1185">Reference proteome</keyword>
<proteinExistence type="predicted"/>
<dbReference type="Proteomes" id="UP000823775">
    <property type="component" value="Unassembled WGS sequence"/>
</dbReference>
<gene>
    <name evidence="1" type="ORF">HAX54_008171</name>
</gene>
<dbReference type="EMBL" id="JACEIK010000142">
    <property type="protein sequence ID" value="MCD7450717.1"/>
    <property type="molecule type" value="Genomic_DNA"/>
</dbReference>